<proteinExistence type="predicted"/>
<dbReference type="EMBL" id="OU963867">
    <property type="protein sequence ID" value="CAH0391476.1"/>
    <property type="molecule type" value="Genomic_DNA"/>
</dbReference>
<dbReference type="Proteomes" id="UP001152759">
    <property type="component" value="Chromosome 6"/>
</dbReference>
<evidence type="ECO:0000313" key="1">
    <source>
        <dbReference type="EMBL" id="CAH0391476.1"/>
    </source>
</evidence>
<gene>
    <name evidence="1" type="ORF">BEMITA_LOCUS10087</name>
</gene>
<keyword evidence="2" id="KW-1185">Reference proteome</keyword>
<dbReference type="InterPro" id="IPR016181">
    <property type="entry name" value="Acyl_CoA_acyltransferase"/>
</dbReference>
<reference evidence="1" key="1">
    <citation type="submission" date="2021-12" db="EMBL/GenBank/DDBJ databases">
        <authorList>
            <person name="King R."/>
        </authorList>
    </citation>
    <scope>NUCLEOTIDE SEQUENCE</scope>
</reference>
<dbReference type="SUPFAM" id="SSF55729">
    <property type="entry name" value="Acyl-CoA N-acyltransferases (Nat)"/>
    <property type="match status" value="1"/>
</dbReference>
<organism evidence="1 2">
    <name type="scientific">Bemisia tabaci</name>
    <name type="common">Sweetpotato whitefly</name>
    <name type="synonym">Aleurodes tabaci</name>
    <dbReference type="NCBI Taxonomy" id="7038"/>
    <lineage>
        <taxon>Eukaryota</taxon>
        <taxon>Metazoa</taxon>
        <taxon>Ecdysozoa</taxon>
        <taxon>Arthropoda</taxon>
        <taxon>Hexapoda</taxon>
        <taxon>Insecta</taxon>
        <taxon>Pterygota</taxon>
        <taxon>Neoptera</taxon>
        <taxon>Paraneoptera</taxon>
        <taxon>Hemiptera</taxon>
        <taxon>Sternorrhyncha</taxon>
        <taxon>Aleyrodoidea</taxon>
        <taxon>Aleyrodidae</taxon>
        <taxon>Aleyrodinae</taxon>
        <taxon>Bemisia</taxon>
    </lineage>
</organism>
<sequence>MNSVSSVIKRVCLAKTAGRPAIKYRIQLIDDSLVEGSVEFMEKRLMASRKSHMTITSHLGSSSDKEAVDEFKSLWRKYFSEGISVAALLEDDFGNQGPVIACNVLYKESMSETEFRTDPMRLLDQTMADAKKHVDVLKTFNCADYINSGGFSVARDFQSQGIATELLRARAEVCRLTNNPVSANVFTGPHTQKAAAKTGFQTLSELDLRKYRIDDRIVFPEADGWPTIKFMAQKYF</sequence>
<accession>A0A9P0F6T1</accession>
<dbReference type="Gene3D" id="3.40.630.30">
    <property type="match status" value="1"/>
</dbReference>
<name>A0A9P0F6T1_BEMTA</name>
<evidence type="ECO:0008006" key="3">
    <source>
        <dbReference type="Google" id="ProtNLM"/>
    </source>
</evidence>
<evidence type="ECO:0000313" key="2">
    <source>
        <dbReference type="Proteomes" id="UP001152759"/>
    </source>
</evidence>
<dbReference type="AlphaFoldDB" id="A0A9P0F6T1"/>
<protein>
    <recommendedName>
        <fullName evidence="3">N-acetyltransferase domain-containing protein</fullName>
    </recommendedName>
</protein>